<evidence type="ECO:0000256" key="1">
    <source>
        <dbReference type="ARBA" id="ARBA00022450"/>
    </source>
</evidence>
<dbReference type="STRING" id="455432.AWN90_18275"/>
<dbReference type="GO" id="GO:0005737">
    <property type="term" value="C:cytoplasm"/>
    <property type="evidence" value="ECO:0007669"/>
    <property type="project" value="TreeGrafter"/>
</dbReference>
<dbReference type="OrthoDB" id="3691933at2"/>
<proteinExistence type="predicted"/>
<dbReference type="InterPro" id="IPR020459">
    <property type="entry name" value="AMP-binding"/>
</dbReference>
<dbReference type="AlphaFoldDB" id="A0A0U1Z2F9"/>
<dbReference type="RefSeq" id="WP_082870915.1">
    <property type="nucleotide sequence ID" value="NZ_JABMCZ010000001.1"/>
</dbReference>
<accession>A0A0U1Z2F9</accession>
<reference evidence="4" key="1">
    <citation type="submission" date="2014-11" db="EMBL/GenBank/DDBJ databases">
        <authorList>
            <person name="Zhu J."/>
            <person name="Qi W."/>
            <person name="Song R."/>
        </authorList>
    </citation>
    <scope>NUCLEOTIDE SEQUENCE</scope>
    <source>
        <strain evidence="4">IFM 0406</strain>
    </source>
</reference>
<reference evidence="5 6" key="3">
    <citation type="submission" date="2016-04" db="EMBL/GenBank/DDBJ databases">
        <authorList>
            <person name="Evans L.H."/>
            <person name="Alamgir A."/>
            <person name="Owens N."/>
            <person name="Weber N.D."/>
            <person name="Virtaneva K."/>
            <person name="Barbian K."/>
            <person name="Babar A."/>
            <person name="Rosenke K."/>
        </authorList>
    </citation>
    <scope>NUCLEOTIDE SEQUENCE [LARGE SCALE GENOMIC DNA]</scope>
    <source>
        <strain evidence="5 6">IFM 0406</strain>
    </source>
</reference>
<dbReference type="InterPro" id="IPR036736">
    <property type="entry name" value="ACP-like_sf"/>
</dbReference>
<dbReference type="Gene3D" id="1.10.1200.10">
    <property type="entry name" value="ACP-like"/>
    <property type="match status" value="1"/>
</dbReference>
<dbReference type="SUPFAM" id="SSF56801">
    <property type="entry name" value="Acetyl-CoA synthetase-like"/>
    <property type="match status" value="1"/>
</dbReference>
<name>A0A0U1Z2F9_9NOCA</name>
<dbReference type="GO" id="GO:0043041">
    <property type="term" value="P:amino acid activation for nonribosomal peptide biosynthetic process"/>
    <property type="evidence" value="ECO:0007669"/>
    <property type="project" value="TreeGrafter"/>
</dbReference>
<organism evidence="4">
    <name type="scientific">Nocardia terpenica</name>
    <dbReference type="NCBI Taxonomy" id="455432"/>
    <lineage>
        <taxon>Bacteria</taxon>
        <taxon>Bacillati</taxon>
        <taxon>Actinomycetota</taxon>
        <taxon>Actinomycetes</taxon>
        <taxon>Mycobacteriales</taxon>
        <taxon>Nocardiaceae</taxon>
        <taxon>Nocardia</taxon>
    </lineage>
</organism>
<dbReference type="Gene3D" id="2.30.38.10">
    <property type="entry name" value="Luciferase, Domain 3"/>
    <property type="match status" value="1"/>
</dbReference>
<dbReference type="EMBL" id="LWGR01000003">
    <property type="protein sequence ID" value="KZM75340.1"/>
    <property type="molecule type" value="Genomic_DNA"/>
</dbReference>
<sequence length="1036" mass="110164">MTSNLGGRADHDRAYRRPISPVEQQFIAAGPDAAVTLQLCVVGDGSLTAADLERAVAVAGDACPGSRCAAVDGYMVDTGVPPVVRDAGEITGDIGDLADLRRRPGGDGRPLCEVILARRPAGALSDETGSATVVFRADHALMDARGLVLWAAAVFAALREQTPTPATDTITDVELATRLLAELPDAGDRKPPMLPPEWALVLPRTSKDANGPLWRRRSIEGVHHGLVARLVAQLAARQGRVRCLIPVDLRRHDPSVSSTANLVLQVVIDASADDDWTDLHARLLSALADRRELDMCPPPDSDGGDPDTIRLIQRGLNRIALDQGVATATAIVSHWGRLRRADYSTAAFTARGLYTLPVIPPGAPVVIDAIEVEGRTDVSVGWYDDLGVGPAAEQLLAELSEAVWPAERSRWEGNDTARPLPETTVVEDLAATVAATPDAVAIAELDGTEIAYRELDAHADRIVGALARHGVRRGDVVGIVAGRSAATIAAIWGVLRAGAAYLPLDTAHPDARISDLLADAGAPLCLIEREQTGRALVPAGVAAIVLEDALADDANSERPEPIRLGPDDLAYVIYTSGSTGKPKGVQIEHGALANYVRWATREFGVRADSRMPWLTSPSFDVSATTLYAAIAAGGAIVPVTAEPAPDVLREVLRESRATEITLTPSHLELIGRLGITVAGVRALIVIGEQLRTAVARRAREVFGPDCRILNEYGPTEATVGVSVHEYDDAIDGGPDAAAVVPIGRPLDNCTMHVLDDDGRHAGIGEVGRLFLGGVQLARGYRGRPDLDQQRFVRLADGERVYDTGDLAQVRPSGAMEFHGRTDDQIKILGHRIEPAEIVQEAEAHPDVTQAVVRARAPRPGAAQVLCMWACLRPGAPPGAAEDLERHLRNRLPHYMIPAATVYMEVLPQTVNGKVDALSLPNPFERDAETWADAQDAPGAADGDEVTAAVAAIWSEVLDLPQGQVPVSTMDFHRFGGDSLSLLLMIDRVANEVVGPPGNARLFGRLGDLIRKPTIEHVAELARAARGRALDRTGSGA</sequence>
<dbReference type="GO" id="GO:0031177">
    <property type="term" value="F:phosphopantetheine binding"/>
    <property type="evidence" value="ECO:0007669"/>
    <property type="project" value="TreeGrafter"/>
</dbReference>
<feature type="domain" description="Carrier" evidence="3">
    <location>
        <begin position="940"/>
        <end position="1025"/>
    </location>
</feature>
<dbReference type="InterPro" id="IPR010071">
    <property type="entry name" value="AA_adenyl_dom"/>
</dbReference>
<dbReference type="Gene3D" id="3.30.300.30">
    <property type="match status" value="1"/>
</dbReference>
<dbReference type="PANTHER" id="PTHR45527">
    <property type="entry name" value="NONRIBOSOMAL PEPTIDE SYNTHETASE"/>
    <property type="match status" value="1"/>
</dbReference>
<dbReference type="PROSITE" id="PS50075">
    <property type="entry name" value="CARRIER"/>
    <property type="match status" value="1"/>
</dbReference>
<dbReference type="NCBIfam" id="TIGR01733">
    <property type="entry name" value="AA-adenyl-dom"/>
    <property type="match status" value="1"/>
</dbReference>
<dbReference type="InterPro" id="IPR025110">
    <property type="entry name" value="AMP-bd_C"/>
</dbReference>
<dbReference type="PRINTS" id="PR00154">
    <property type="entry name" value="AMPBINDING"/>
</dbReference>
<dbReference type="Pfam" id="PF13193">
    <property type="entry name" value="AMP-binding_C"/>
    <property type="match status" value="1"/>
</dbReference>
<protein>
    <submittedName>
        <fullName evidence="4">Adenylation domain-containing protein</fullName>
    </submittedName>
</protein>
<dbReference type="Gene3D" id="3.40.50.980">
    <property type="match status" value="2"/>
</dbReference>
<reference evidence="4" key="2">
    <citation type="journal article" date="2016" name="Org. Biomol. Chem.">
        <title>Target-specific identification and characterization of the putative gene cluster for brasilinolide biosynthesis revealing the mechanistic insights and combinatorial synthetic utility of 2-deoxy-l-fucose biosynthetic enzymes.</title>
        <authorList>
            <person name="Chiu H.T."/>
            <person name="Weng C.P."/>
            <person name="Lin Y.C."/>
            <person name="Chen K.H."/>
        </authorList>
    </citation>
    <scope>NUCLEOTIDE SEQUENCE</scope>
    <source>
        <strain evidence="4">IFM 0406</strain>
    </source>
</reference>
<evidence type="ECO:0000259" key="3">
    <source>
        <dbReference type="PROSITE" id="PS50075"/>
    </source>
</evidence>
<evidence type="ECO:0000313" key="5">
    <source>
        <dbReference type="EMBL" id="KZM75340.1"/>
    </source>
</evidence>
<dbReference type="PROSITE" id="PS00455">
    <property type="entry name" value="AMP_BINDING"/>
    <property type="match status" value="1"/>
</dbReference>
<evidence type="ECO:0000313" key="6">
    <source>
        <dbReference type="Proteomes" id="UP000076512"/>
    </source>
</evidence>
<dbReference type="FunFam" id="3.40.50.980:FF:000001">
    <property type="entry name" value="Non-ribosomal peptide synthetase"/>
    <property type="match status" value="1"/>
</dbReference>
<gene>
    <name evidence="5" type="ORF">AWN90_18275</name>
</gene>
<dbReference type="GO" id="GO:0044550">
    <property type="term" value="P:secondary metabolite biosynthetic process"/>
    <property type="evidence" value="ECO:0007669"/>
    <property type="project" value="TreeGrafter"/>
</dbReference>
<dbReference type="PROSITE" id="PS00012">
    <property type="entry name" value="PHOSPHOPANTETHEINE"/>
    <property type="match status" value="1"/>
</dbReference>
<evidence type="ECO:0000256" key="2">
    <source>
        <dbReference type="ARBA" id="ARBA00022553"/>
    </source>
</evidence>
<keyword evidence="2" id="KW-0597">Phosphoprotein</keyword>
<dbReference type="InterPro" id="IPR000873">
    <property type="entry name" value="AMP-dep_synth/lig_dom"/>
</dbReference>
<dbReference type="Pfam" id="PF00501">
    <property type="entry name" value="AMP-binding"/>
    <property type="match status" value="1"/>
</dbReference>
<dbReference type="InterPro" id="IPR020845">
    <property type="entry name" value="AMP-binding_CS"/>
</dbReference>
<dbReference type="Proteomes" id="UP000076512">
    <property type="component" value="Unassembled WGS sequence"/>
</dbReference>
<dbReference type="EMBL" id="KP161205">
    <property type="protein sequence ID" value="AJO72717.1"/>
    <property type="molecule type" value="Genomic_DNA"/>
</dbReference>
<dbReference type="InterPro" id="IPR045851">
    <property type="entry name" value="AMP-bd_C_sf"/>
</dbReference>
<dbReference type="CDD" id="cd05930">
    <property type="entry name" value="A_NRPS"/>
    <property type="match status" value="1"/>
</dbReference>
<evidence type="ECO:0000313" key="4">
    <source>
        <dbReference type="EMBL" id="AJO72717.1"/>
    </source>
</evidence>
<dbReference type="PANTHER" id="PTHR45527:SF1">
    <property type="entry name" value="FATTY ACID SYNTHASE"/>
    <property type="match status" value="1"/>
</dbReference>
<dbReference type="InterPro" id="IPR009081">
    <property type="entry name" value="PP-bd_ACP"/>
</dbReference>
<keyword evidence="1" id="KW-0596">Phosphopantetheine</keyword>
<dbReference type="InterPro" id="IPR006162">
    <property type="entry name" value="Ppantetheine_attach_site"/>
</dbReference>
<keyword evidence="6" id="KW-1185">Reference proteome</keyword>